<dbReference type="PROSITE" id="PS50893">
    <property type="entry name" value="ABC_TRANSPORTER_2"/>
    <property type="match status" value="1"/>
</dbReference>
<dbReference type="Pfam" id="PF00005">
    <property type="entry name" value="ABC_tran"/>
    <property type="match status" value="1"/>
</dbReference>
<proteinExistence type="predicted"/>
<dbReference type="Gene3D" id="3.40.50.300">
    <property type="entry name" value="P-loop containing nucleotide triphosphate hydrolases"/>
    <property type="match status" value="1"/>
</dbReference>
<name>A0ABX9ALN7_9ENTR</name>
<keyword evidence="1" id="KW-0813">Transport</keyword>
<dbReference type="GO" id="GO:0005524">
    <property type="term" value="F:ATP binding"/>
    <property type="evidence" value="ECO:0007669"/>
    <property type="project" value="UniProtKB-KW"/>
</dbReference>
<dbReference type="InterPro" id="IPR003439">
    <property type="entry name" value="ABC_transporter-like_ATP-bd"/>
</dbReference>
<keyword evidence="3 5" id="KW-0067">ATP-binding</keyword>
<dbReference type="Proteomes" id="UP000825886">
    <property type="component" value="Chromosome"/>
</dbReference>
<dbReference type="SUPFAM" id="SSF52540">
    <property type="entry name" value="P-loop containing nucleoside triphosphate hydrolases"/>
    <property type="match status" value="1"/>
</dbReference>
<dbReference type="RefSeq" id="WP_222159145.1">
    <property type="nucleotide sequence ID" value="NZ_CP081864.1"/>
</dbReference>
<dbReference type="EMBL" id="CP081864">
    <property type="protein sequence ID" value="QZN96082.1"/>
    <property type="molecule type" value="Genomic_DNA"/>
</dbReference>
<evidence type="ECO:0000313" key="5">
    <source>
        <dbReference type="EMBL" id="QZN96082.1"/>
    </source>
</evidence>
<evidence type="ECO:0000256" key="3">
    <source>
        <dbReference type="ARBA" id="ARBA00022840"/>
    </source>
</evidence>
<evidence type="ECO:0000256" key="2">
    <source>
        <dbReference type="ARBA" id="ARBA00022741"/>
    </source>
</evidence>
<evidence type="ECO:0000256" key="1">
    <source>
        <dbReference type="ARBA" id="ARBA00022448"/>
    </source>
</evidence>
<dbReference type="InterPro" id="IPR017871">
    <property type="entry name" value="ABC_transporter-like_CS"/>
</dbReference>
<keyword evidence="6" id="KW-1185">Reference proteome</keyword>
<sequence length="397" mass="42924">MQNRTSSSAALTPHITLAHLHAGYGTTPVLNDIHLEIAQGEFVALLGASGCGKTTLLRTIAGFAAPDAGAVLVNGQDITHYPPEKRGMALVFQSYALWPHMTVAQHIAYGLKLRRMPRAEIARRVTQLENMLGLTGLGERKPAQLSGGQRQRVALGRALAIQPDILLLDEPLSNLDTRIRLQLRDEIRVLQQRLGLTAIHVTHDREEAMVMADRIVILHQGRVMQAGSPQQVYHHPASAFVAAFMGAENQLMLEAYYDGDRLTLRGDAQGAALVPRNATLQPGTVEARFRADAAQLYDATQAPPAAPGMLVRQGTVLAQSYPGGHWLHTVVSGVWRMQVHASAPYDVGQRVEVQIPADALFLFPASDTPAPFASTSLACASHDPLPDLTTQSCTGDH</sequence>
<keyword evidence="2" id="KW-0547">Nucleotide-binding</keyword>
<dbReference type="InterPro" id="IPR050093">
    <property type="entry name" value="ABC_SmlMolc_Importer"/>
</dbReference>
<protein>
    <submittedName>
        <fullName evidence="5">ABC transporter ATP-binding protein</fullName>
    </submittedName>
</protein>
<gene>
    <name evidence="5" type="ORF">K6K13_00850</name>
</gene>
<evidence type="ECO:0000259" key="4">
    <source>
        <dbReference type="PROSITE" id="PS50893"/>
    </source>
</evidence>
<dbReference type="PROSITE" id="PS00211">
    <property type="entry name" value="ABC_TRANSPORTER_1"/>
    <property type="match status" value="1"/>
</dbReference>
<reference evidence="5 6" key="1">
    <citation type="submission" date="2021-08" db="EMBL/GenBank/DDBJ databases">
        <title>Culture and genomic analysis of Symbiopectobacterium purcellii sp. nov. gen. nov., isolated from the leafhopper Empoasca decipiens.</title>
        <authorList>
            <person name="Nadal-Jimenez P."/>
            <person name="Siozios S."/>
            <person name="Halliday N."/>
            <person name="Camara M."/>
            <person name="Hurst G.D.D."/>
        </authorList>
    </citation>
    <scope>NUCLEOTIDE SEQUENCE [LARGE SCALE GENOMIC DNA]</scope>
    <source>
        <strain evidence="5 6">SyEd1</strain>
    </source>
</reference>
<dbReference type="InterPro" id="IPR027417">
    <property type="entry name" value="P-loop_NTPase"/>
</dbReference>
<evidence type="ECO:0000313" key="6">
    <source>
        <dbReference type="Proteomes" id="UP000825886"/>
    </source>
</evidence>
<accession>A0ABX9ALN7</accession>
<organism evidence="5 6">
    <name type="scientific">Symbiopectobacterium purcellii</name>
    <dbReference type="NCBI Taxonomy" id="2871826"/>
    <lineage>
        <taxon>Bacteria</taxon>
        <taxon>Pseudomonadati</taxon>
        <taxon>Pseudomonadota</taxon>
        <taxon>Gammaproteobacteria</taxon>
        <taxon>Enterobacterales</taxon>
        <taxon>Enterobacteriaceae</taxon>
    </lineage>
</organism>
<dbReference type="InterPro" id="IPR003593">
    <property type="entry name" value="AAA+_ATPase"/>
</dbReference>
<dbReference type="PANTHER" id="PTHR42781">
    <property type="entry name" value="SPERMIDINE/PUTRESCINE IMPORT ATP-BINDING PROTEIN POTA"/>
    <property type="match status" value="1"/>
</dbReference>
<dbReference type="PANTHER" id="PTHR42781:SF4">
    <property type="entry name" value="SPERMIDINE_PUTRESCINE IMPORT ATP-BINDING PROTEIN POTA"/>
    <property type="match status" value="1"/>
</dbReference>
<dbReference type="SMART" id="SM00382">
    <property type="entry name" value="AAA"/>
    <property type="match status" value="1"/>
</dbReference>
<feature type="domain" description="ABC transporter" evidence="4">
    <location>
        <begin position="15"/>
        <end position="245"/>
    </location>
</feature>